<evidence type="ECO:0000256" key="2">
    <source>
        <dbReference type="ARBA" id="ARBA00012652"/>
    </source>
</evidence>
<dbReference type="Proteomes" id="UP001196843">
    <property type="component" value="Unassembled WGS sequence"/>
</dbReference>
<gene>
    <name evidence="8" type="ORF">JNB62_14835</name>
</gene>
<evidence type="ECO:0000259" key="6">
    <source>
        <dbReference type="Pfam" id="PF17389"/>
    </source>
</evidence>
<dbReference type="InterPro" id="IPR013783">
    <property type="entry name" value="Ig-like_fold"/>
</dbReference>
<reference evidence="8 9" key="1">
    <citation type="journal article" date="2021" name="MBio">
        <title>Poor Competitiveness of Bradyrhizobium in Pigeon Pea Root Colonization in Indian Soils.</title>
        <authorList>
            <person name="Chalasani D."/>
            <person name="Basu A."/>
            <person name="Pullabhotla S.V.S.R.N."/>
            <person name="Jorrin B."/>
            <person name="Neal A.L."/>
            <person name="Poole P.S."/>
            <person name="Podile A.R."/>
            <person name="Tkacz A."/>
        </authorList>
    </citation>
    <scope>NUCLEOTIDE SEQUENCE [LARGE SCALE GENOMIC DNA]</scope>
    <source>
        <strain evidence="8 9">HU14</strain>
    </source>
</reference>
<evidence type="ECO:0000313" key="8">
    <source>
        <dbReference type="EMBL" id="MBW9094961.1"/>
    </source>
</evidence>
<dbReference type="InterPro" id="IPR008902">
    <property type="entry name" value="Rhamnosid_concanavalin"/>
</dbReference>
<dbReference type="InterPro" id="IPR016007">
    <property type="entry name" value="Alpha_rhamnosid"/>
</dbReference>
<dbReference type="Pfam" id="PF08531">
    <property type="entry name" value="Bac_rhamnosid_N"/>
    <property type="match status" value="1"/>
</dbReference>
<name>A0ABS7HRT0_9MICO</name>
<feature type="domain" description="Bacterial alpha-L-rhamnosidase N-terminal" evidence="5">
    <location>
        <begin position="137"/>
        <end position="264"/>
    </location>
</feature>
<organism evidence="8 9">
    <name type="scientific">Microbacterium jejuense</name>
    <dbReference type="NCBI Taxonomy" id="1263637"/>
    <lineage>
        <taxon>Bacteria</taxon>
        <taxon>Bacillati</taxon>
        <taxon>Actinomycetota</taxon>
        <taxon>Actinomycetes</taxon>
        <taxon>Micrococcales</taxon>
        <taxon>Microbacteriaceae</taxon>
        <taxon>Microbacterium</taxon>
    </lineage>
</organism>
<feature type="domain" description="Alpha-L-rhamnosidase six-hairpin glycosidase" evidence="6">
    <location>
        <begin position="418"/>
        <end position="794"/>
    </location>
</feature>
<dbReference type="GO" id="GO:0016787">
    <property type="term" value="F:hydrolase activity"/>
    <property type="evidence" value="ECO:0007669"/>
    <property type="project" value="UniProtKB-KW"/>
</dbReference>
<comment type="caution">
    <text evidence="8">The sequence shown here is derived from an EMBL/GenBank/DDBJ whole genome shotgun (WGS) entry which is preliminary data.</text>
</comment>
<dbReference type="InterPro" id="IPR013737">
    <property type="entry name" value="Bac_rhamnosid_N"/>
</dbReference>
<dbReference type="PANTHER" id="PTHR33307">
    <property type="entry name" value="ALPHA-RHAMNOSIDASE (EUROFUNG)"/>
    <property type="match status" value="1"/>
</dbReference>
<comment type="catalytic activity">
    <reaction evidence="1">
        <text>Hydrolysis of terminal non-reducing alpha-L-rhamnose residues in alpha-L-rhamnosides.</text>
        <dbReference type="EC" id="3.2.1.40"/>
    </reaction>
</comment>
<evidence type="ECO:0000256" key="3">
    <source>
        <dbReference type="ARBA" id="ARBA00022801"/>
    </source>
</evidence>
<dbReference type="Gene3D" id="2.60.120.260">
    <property type="entry name" value="Galactose-binding domain-like"/>
    <property type="match status" value="2"/>
</dbReference>
<feature type="domain" description="Alpha-L-rhamnosidase C-terminal" evidence="7">
    <location>
        <begin position="797"/>
        <end position="870"/>
    </location>
</feature>
<evidence type="ECO:0000256" key="1">
    <source>
        <dbReference type="ARBA" id="ARBA00001445"/>
    </source>
</evidence>
<keyword evidence="3 8" id="KW-0378">Hydrolase</keyword>
<dbReference type="InterPro" id="IPR035396">
    <property type="entry name" value="Bac_rhamnosid6H"/>
</dbReference>
<dbReference type="EMBL" id="JAEUAW010000012">
    <property type="protein sequence ID" value="MBW9094961.1"/>
    <property type="molecule type" value="Genomic_DNA"/>
</dbReference>
<evidence type="ECO:0000259" key="7">
    <source>
        <dbReference type="Pfam" id="PF17390"/>
    </source>
</evidence>
<dbReference type="SUPFAM" id="SSF48208">
    <property type="entry name" value="Six-hairpin glycosidases"/>
    <property type="match status" value="1"/>
</dbReference>
<evidence type="ECO:0000259" key="5">
    <source>
        <dbReference type="Pfam" id="PF08531"/>
    </source>
</evidence>
<dbReference type="EC" id="3.2.1.40" evidence="2"/>
<dbReference type="InterPro" id="IPR012341">
    <property type="entry name" value="6hp_glycosidase-like_sf"/>
</dbReference>
<dbReference type="Pfam" id="PF05592">
    <property type="entry name" value="Bac_rhamnosid"/>
    <property type="match status" value="1"/>
</dbReference>
<protein>
    <recommendedName>
        <fullName evidence="2">alpha-L-rhamnosidase</fullName>
        <ecNumber evidence="2">3.2.1.40</ecNumber>
    </recommendedName>
</protein>
<accession>A0ABS7HRT0</accession>
<dbReference type="Gene3D" id="2.60.40.10">
    <property type="entry name" value="Immunoglobulins"/>
    <property type="match status" value="1"/>
</dbReference>
<dbReference type="InterPro" id="IPR035398">
    <property type="entry name" value="Bac_rhamnosid_C"/>
</dbReference>
<sequence>MLRTVPYDLTVDSGGDGFPVTDAHPRLSWKDPTAGNGQTRYTVEATVDGRAPMTAEIAGRRFVPWPFGVLRSGTRVRWRVRPATPHAEWSEAAGFEVGLLDADWQADWISPVEDPELGYGTRPAHVLEASFSMPGGIASARLYSTALGVYTAQINGQRVGTDELAPGSTSYDRTLYAQAHDVTGLLHPGENRIAVELSDGWYRGQVGAFRLPAGWGTTVGARIELHVRLEDGSERVVRSGEDWTTSPSSTTRADLMAGQTVDFETATARPQPVRVGVVVDPPAISWSPAPPVRMVETRSAVSSTQIADGVWVLDFGQNASGWIRMTDLGPRGTRTVIDYGEHTDAGGDLSTSHLDSERPGEAPLPFVQQDVVISGGGDEEFEPRHTVHGFQYARVTRQDAPLDPTTVTMRIVHTDLVRVGTFDCSDEDLNRLHQIAEWSFRGNAVDVPTDCPTRERLAWTGDYQVFAPTATRLYDVHGFSRKWLRSVRDDQLDDGRIANFSPDGRRIKHHLDDQFAMMTGSSGWGDAVVAVPWELYRAYGDREVLAENYEAMARWVEWALEAARTNRHHTRLQASPEPETFEQYLWDGTFHWGEWTEPKQRDAEGNPVDPIKHNPMAWFMADKGEVGTAYLYRSTATLAQIAEILGRESDAATYAATASRVADAWCAAYLKNDGTTAADTQAAYVRALAFGLIPDRLRRAAVERLVELIRANDTHLATGFLATGDLLPVLADAGRADVAYELLGRRTAPSWLYMVDRGATTIWEDWEGIDENGVAHDSLNHYSKGAVIRFLHTHTLGLRQDPDSIAWEKVTIAPVPAPGMAWARGTHNGPQGEIAVEWRIEGDSIRITADIPAGTAARIIFPDGTVASAGHGRFDQTAGLPASTSAVTAR</sequence>
<dbReference type="Pfam" id="PF25788">
    <property type="entry name" value="Ig_Rha78A_N"/>
    <property type="match status" value="1"/>
</dbReference>
<dbReference type="Gene3D" id="2.60.420.10">
    <property type="entry name" value="Maltose phosphorylase, domain 3"/>
    <property type="match status" value="1"/>
</dbReference>
<dbReference type="Pfam" id="PF17389">
    <property type="entry name" value="Bac_rhamnosid6H"/>
    <property type="match status" value="1"/>
</dbReference>
<evidence type="ECO:0000259" key="4">
    <source>
        <dbReference type="Pfam" id="PF05592"/>
    </source>
</evidence>
<dbReference type="InterPro" id="IPR008928">
    <property type="entry name" value="6-hairpin_glycosidase_sf"/>
</dbReference>
<feature type="domain" description="Alpha-L-rhamnosidase concanavalin-like" evidence="4">
    <location>
        <begin position="305"/>
        <end position="413"/>
    </location>
</feature>
<evidence type="ECO:0000313" key="9">
    <source>
        <dbReference type="Proteomes" id="UP001196843"/>
    </source>
</evidence>
<dbReference type="PANTHER" id="PTHR33307:SF6">
    <property type="entry name" value="ALPHA-RHAMNOSIDASE (EUROFUNG)-RELATED"/>
    <property type="match status" value="1"/>
</dbReference>
<dbReference type="Pfam" id="PF17390">
    <property type="entry name" value="Bac_rhamnosid_C"/>
    <property type="match status" value="1"/>
</dbReference>
<keyword evidence="9" id="KW-1185">Reference proteome</keyword>
<dbReference type="Gene3D" id="1.50.10.10">
    <property type="match status" value="1"/>
</dbReference>
<dbReference type="RefSeq" id="WP_220301668.1">
    <property type="nucleotide sequence ID" value="NZ_JAEUAW010000012.1"/>
</dbReference>
<proteinExistence type="predicted"/>